<dbReference type="InterPro" id="IPR001509">
    <property type="entry name" value="Epimerase_deHydtase"/>
</dbReference>
<keyword evidence="4" id="KW-1185">Reference proteome</keyword>
<dbReference type="GO" id="GO:0008743">
    <property type="term" value="F:L-threonine 3-dehydrogenase activity"/>
    <property type="evidence" value="ECO:0007669"/>
    <property type="project" value="TreeGrafter"/>
</dbReference>
<evidence type="ECO:0000259" key="2">
    <source>
        <dbReference type="Pfam" id="PF01370"/>
    </source>
</evidence>
<gene>
    <name evidence="3" type="ORF">KUG47_07845</name>
</gene>
<dbReference type="RefSeq" id="WP_217677423.1">
    <property type="nucleotide sequence ID" value="NZ_JAHRVA010000003.1"/>
</dbReference>
<dbReference type="Proteomes" id="UP000752297">
    <property type="component" value="Unassembled WGS sequence"/>
</dbReference>
<accession>A0A949PLS8</accession>
<comment type="caution">
    <text evidence="3">The sequence shown here is derived from an EMBL/GenBank/DDBJ whole genome shotgun (WGS) entry which is preliminary data.</text>
</comment>
<dbReference type="GO" id="GO:0006567">
    <property type="term" value="P:L-threonine catabolic process"/>
    <property type="evidence" value="ECO:0007669"/>
    <property type="project" value="TreeGrafter"/>
</dbReference>
<protein>
    <submittedName>
        <fullName evidence="3">NAD(P)-dependent oxidoreductase</fullName>
    </submittedName>
</protein>
<feature type="domain" description="NAD-dependent epimerase/dehydratase" evidence="2">
    <location>
        <begin position="8"/>
        <end position="166"/>
    </location>
</feature>
<evidence type="ECO:0000313" key="4">
    <source>
        <dbReference type="Proteomes" id="UP000752297"/>
    </source>
</evidence>
<proteinExistence type="inferred from homology"/>
<sequence>MAILCNRILLTGAAGNLGKELRPYLRDRCNKLRLSAREKIAIESDKEEMAALDLADFDKVLHATRDVDAIIHMGGVSKENTFSNIVQGNIVGLYNVFEAARQNKVKRVIWGSSVHVIGYHKRTDVLEPDCLTRPDSLYGVSKVFGESLAQYYFDKFNLESVSIRIGSSFPKPVDWRMLSTWLSYDDLSHLIERCLIVPKVDHTIIFGCSDNDQSFWDNSKVSYLGYKPRDNAEVFRAELEATVPKPPHDDIAISYQGGSFVAAGHFEDK</sequence>
<dbReference type="Pfam" id="PF01370">
    <property type="entry name" value="Epimerase"/>
    <property type="match status" value="1"/>
</dbReference>
<comment type="similarity">
    <text evidence="1">Belongs to the NAD(P)-dependent epimerase/dehydratase family.</text>
</comment>
<dbReference type="EMBL" id="JAHRVA010000003">
    <property type="protein sequence ID" value="MBV2143408.1"/>
    <property type="molecule type" value="Genomic_DNA"/>
</dbReference>
<dbReference type="InterPro" id="IPR051225">
    <property type="entry name" value="NAD(P)_epim/dehydratase"/>
</dbReference>
<evidence type="ECO:0000256" key="1">
    <source>
        <dbReference type="ARBA" id="ARBA00007637"/>
    </source>
</evidence>
<name>A0A949PLS8_9HYPH</name>
<evidence type="ECO:0000313" key="3">
    <source>
        <dbReference type="EMBL" id="MBV2143408.1"/>
    </source>
</evidence>
<dbReference type="PANTHER" id="PTHR42687">
    <property type="entry name" value="L-THREONINE 3-DEHYDROGENASE"/>
    <property type="match status" value="1"/>
</dbReference>
<organism evidence="3 4">
    <name type="scientific">Falsochrobactrum tianjinense</name>
    <dbReference type="NCBI Taxonomy" id="2706015"/>
    <lineage>
        <taxon>Bacteria</taxon>
        <taxon>Pseudomonadati</taxon>
        <taxon>Pseudomonadota</taxon>
        <taxon>Alphaproteobacteria</taxon>
        <taxon>Hyphomicrobiales</taxon>
        <taxon>Brucellaceae</taxon>
        <taxon>Falsochrobactrum</taxon>
    </lineage>
</organism>
<dbReference type="PANTHER" id="PTHR42687:SF1">
    <property type="entry name" value="L-THREONINE 3-DEHYDROGENASE, MITOCHONDRIAL"/>
    <property type="match status" value="1"/>
</dbReference>
<dbReference type="AlphaFoldDB" id="A0A949PLS8"/>
<reference evidence="3 4" key="1">
    <citation type="submission" date="2021-06" db="EMBL/GenBank/DDBJ databases">
        <title>Falsochrobactrum tianjin sp.nov., a new petroleum-degrading bacteria isolated from oily soils.</title>
        <authorList>
            <person name="Chen G."/>
            <person name="Chen H."/>
            <person name="Tian J."/>
            <person name="Qing J."/>
            <person name="Zhong L."/>
            <person name="Ma W."/>
            <person name="Song Y."/>
            <person name="Cui X."/>
            <person name="Yan B."/>
        </authorList>
    </citation>
    <scope>NUCLEOTIDE SEQUENCE [LARGE SCALE GENOMIC DNA]</scope>
    <source>
        <strain evidence="3 4">TDYN1</strain>
    </source>
</reference>
<dbReference type="CDD" id="cd08946">
    <property type="entry name" value="SDR_e"/>
    <property type="match status" value="1"/>
</dbReference>